<evidence type="ECO:0000256" key="1">
    <source>
        <dbReference type="ARBA" id="ARBA00023186"/>
    </source>
</evidence>
<dbReference type="InterPro" id="IPR020818">
    <property type="entry name" value="Chaperonin_GroES"/>
</dbReference>
<dbReference type="PRINTS" id="PR00297">
    <property type="entry name" value="CHAPERONIN10"/>
</dbReference>
<keyword evidence="1" id="KW-0143">Chaperone</keyword>
<reference evidence="2" key="1">
    <citation type="submission" date="2016-03" db="EMBL/GenBank/DDBJ databases">
        <title>Novel chaperonins are prevalent in the virioplankton and link to viral biology and ecology.</title>
        <authorList>
            <person name="Marine R.L."/>
            <person name="Nasko D.J."/>
            <person name="Polson S.W."/>
            <person name="Wommack K.E."/>
        </authorList>
    </citation>
    <scope>NUCLEOTIDE SEQUENCE</scope>
</reference>
<accession>A0A221S4I5</accession>
<organism evidence="2">
    <name type="scientific">uncultured virus</name>
    <dbReference type="NCBI Taxonomy" id="340016"/>
    <lineage>
        <taxon>Viruses</taxon>
        <taxon>environmental samples</taxon>
    </lineage>
</organism>
<protein>
    <submittedName>
        <fullName evidence="2">Co-chaperonin GroES</fullName>
    </submittedName>
</protein>
<evidence type="ECO:0000313" key="2">
    <source>
        <dbReference type="EMBL" id="ASN63733.1"/>
    </source>
</evidence>
<dbReference type="SUPFAM" id="SSF50129">
    <property type="entry name" value="GroES-like"/>
    <property type="match status" value="1"/>
</dbReference>
<dbReference type="EMBL" id="KU971139">
    <property type="protein sequence ID" value="ASN63733.1"/>
    <property type="molecule type" value="Genomic_DNA"/>
</dbReference>
<dbReference type="InterPro" id="IPR037124">
    <property type="entry name" value="Chaperonin_GroES_sf"/>
</dbReference>
<dbReference type="Pfam" id="PF00166">
    <property type="entry name" value="Cpn10"/>
    <property type="match status" value="1"/>
</dbReference>
<dbReference type="GO" id="GO:0005524">
    <property type="term" value="F:ATP binding"/>
    <property type="evidence" value="ECO:0007669"/>
    <property type="project" value="InterPro"/>
</dbReference>
<dbReference type="InterPro" id="IPR011032">
    <property type="entry name" value="GroES-like_sf"/>
</dbReference>
<proteinExistence type="predicted"/>
<name>A0A221S4I5_9VIRU</name>
<sequence>METEKLTALEQKRLLKAAEEEKRPKNFGDVFSAEGKLDNAVLESSLSMIPAPTGWRIAVLPYRGAQLTKGGIALTRETQDKAAIATTCAYVLKVGPLAYRDESKFPDGPWCKEGDWVIFGRYAGARIHIDGGEIRFLNDDEIIGTVNSPDDVLHF</sequence>
<gene>
    <name evidence="2" type="primary">groES</name>
</gene>
<dbReference type="CDD" id="cd00320">
    <property type="entry name" value="cpn10"/>
    <property type="match status" value="1"/>
</dbReference>
<dbReference type="GO" id="GO:0044183">
    <property type="term" value="F:protein folding chaperone"/>
    <property type="evidence" value="ECO:0007669"/>
    <property type="project" value="InterPro"/>
</dbReference>
<dbReference type="Gene3D" id="2.30.33.40">
    <property type="entry name" value="GroES chaperonin"/>
    <property type="match status" value="1"/>
</dbReference>